<dbReference type="EMBL" id="SZVO01000001">
    <property type="protein sequence ID" value="TKT94081.1"/>
    <property type="molecule type" value="Genomic_DNA"/>
</dbReference>
<feature type="domain" description="Endonuclease GajA/Old nuclease/RecF-like AAA" evidence="2">
    <location>
        <begin position="1"/>
        <end position="374"/>
    </location>
</feature>
<dbReference type="InterPro" id="IPR022532">
    <property type="entry name" value="DUF3696"/>
</dbReference>
<comment type="caution">
    <text evidence="3">The sequence shown here is derived from an EMBL/GenBank/DDBJ whole genome shotgun (WGS) entry which is preliminary data.</text>
</comment>
<evidence type="ECO:0000259" key="2">
    <source>
        <dbReference type="Pfam" id="PF13175"/>
    </source>
</evidence>
<dbReference type="InterPro" id="IPR051396">
    <property type="entry name" value="Bact_Antivir_Def_Nuclease"/>
</dbReference>
<dbReference type="SUPFAM" id="SSF52540">
    <property type="entry name" value="P-loop containing nucleoside triphosphate hydrolases"/>
    <property type="match status" value="1"/>
</dbReference>
<sequence>MLFKSLSLKNFKCFEEVDVKFAPITLLTGANSSGKSSLINSLLAMFQTEQFPFNLSPNGDYVNMGSFEKMVYQNDLTKDISLDLEIENQSVSGIDPHPVLKTKWKYNSINDLPKLNSIDCRFEELYFVNTFWDLKLNTISDSSLKFNLDLRMDDIRNDEIRSWLEDIEGFKGSFEKRRNGHDNHIRITKSFSSINGLLSAVRDRKFIFNESFNRQFDGSLFNYIGSFRRPPERSNVRKSKALNRIETDGEGYLDQIIEWKETNTEKFDELNKIITELELLESVGSFTKDGTFEISVKVKKNSNEANLADVGFGVSQFLPIIVADLQLPDNSCLAISQPEIHLHPKIQASLGDHLQNQIRSKNKQYIIETHSEYLLNRIRLLLVKGDLKPQDVKVYYFENDGIKSTVHDIEFATDGQIKNAPDGFFDTYGIDVMNIALNLFKE</sequence>
<dbReference type="InterPro" id="IPR014592">
    <property type="entry name" value="P-loop_UCP034888"/>
</dbReference>
<dbReference type="Proteomes" id="UP000304900">
    <property type="component" value="Unassembled WGS sequence"/>
</dbReference>
<dbReference type="Pfam" id="PF12476">
    <property type="entry name" value="DUF3696"/>
    <property type="match status" value="1"/>
</dbReference>
<dbReference type="OrthoDB" id="9792800at2"/>
<keyword evidence="4" id="KW-1185">Reference proteome</keyword>
<dbReference type="InterPro" id="IPR027417">
    <property type="entry name" value="P-loop_NTPase"/>
</dbReference>
<protein>
    <submittedName>
        <fullName evidence="3">DUF3696 domain-containing protein</fullName>
    </submittedName>
</protein>
<name>A0A4U6DC66_9BACT</name>
<reference evidence="3 4" key="1">
    <citation type="submission" date="2019-05" db="EMBL/GenBank/DDBJ databases">
        <title>Dyadobacter AR-3-8 sp. nov., isolated from arctic soil.</title>
        <authorList>
            <person name="Chaudhary D.K."/>
        </authorList>
    </citation>
    <scope>NUCLEOTIDE SEQUENCE [LARGE SCALE GENOMIC DNA]</scope>
    <source>
        <strain evidence="3 4">AR-3-8</strain>
    </source>
</reference>
<dbReference type="RefSeq" id="WP_137338370.1">
    <property type="nucleotide sequence ID" value="NZ_SZVO01000001.1"/>
</dbReference>
<organism evidence="3 4">
    <name type="scientific">Dyadobacter frigoris</name>
    <dbReference type="NCBI Taxonomy" id="2576211"/>
    <lineage>
        <taxon>Bacteria</taxon>
        <taxon>Pseudomonadati</taxon>
        <taxon>Bacteroidota</taxon>
        <taxon>Cytophagia</taxon>
        <taxon>Cytophagales</taxon>
        <taxon>Spirosomataceae</taxon>
        <taxon>Dyadobacter</taxon>
    </lineage>
</organism>
<evidence type="ECO:0000313" key="3">
    <source>
        <dbReference type="EMBL" id="TKT94081.1"/>
    </source>
</evidence>
<proteinExistence type="predicted"/>
<dbReference type="PIRSF" id="PIRSF034888">
    <property type="entry name" value="P-loop_UCP034888"/>
    <property type="match status" value="1"/>
</dbReference>
<dbReference type="Pfam" id="PF13175">
    <property type="entry name" value="AAA_15"/>
    <property type="match status" value="1"/>
</dbReference>
<dbReference type="Gene3D" id="3.40.50.300">
    <property type="entry name" value="P-loop containing nucleotide triphosphate hydrolases"/>
    <property type="match status" value="1"/>
</dbReference>
<accession>A0A4U6DC66</accession>
<feature type="domain" description="DUF3696" evidence="1">
    <location>
        <begin position="387"/>
        <end position="433"/>
    </location>
</feature>
<dbReference type="PANTHER" id="PTHR43581">
    <property type="entry name" value="ATP/GTP PHOSPHATASE"/>
    <property type="match status" value="1"/>
</dbReference>
<dbReference type="AlphaFoldDB" id="A0A4U6DC66"/>
<gene>
    <name evidence="3" type="ORF">FDK13_02400</name>
</gene>
<evidence type="ECO:0000259" key="1">
    <source>
        <dbReference type="Pfam" id="PF12476"/>
    </source>
</evidence>
<evidence type="ECO:0000313" key="4">
    <source>
        <dbReference type="Proteomes" id="UP000304900"/>
    </source>
</evidence>
<dbReference type="PANTHER" id="PTHR43581:SF2">
    <property type="entry name" value="EXCINUCLEASE ATPASE SUBUNIT"/>
    <property type="match status" value="1"/>
</dbReference>
<dbReference type="InterPro" id="IPR041685">
    <property type="entry name" value="AAA_GajA/Old/RecF-like"/>
</dbReference>